<keyword evidence="6" id="KW-0479">Metal-binding</keyword>
<comment type="caution">
    <text evidence="13">The sequence shown here is derived from an EMBL/GenBank/DDBJ whole genome shotgun (WGS) entry which is preliminary data.</text>
</comment>
<keyword evidence="10" id="KW-0534">Nitrate assimilation</keyword>
<dbReference type="PANTHER" id="PTHR43105">
    <property type="entry name" value="RESPIRATORY NITRATE REDUCTASE"/>
    <property type="match status" value="1"/>
</dbReference>
<dbReference type="InterPro" id="IPR007419">
    <property type="entry name" value="BFD-like_2Fe2S-bd_dom"/>
</dbReference>
<feature type="region of interest" description="Disordered" evidence="11">
    <location>
        <begin position="720"/>
        <end position="741"/>
    </location>
</feature>
<keyword evidence="14" id="KW-1185">Reference proteome</keyword>
<proteinExistence type="inferred from homology"/>
<dbReference type="Gene3D" id="3.40.50.740">
    <property type="match status" value="1"/>
</dbReference>
<evidence type="ECO:0000256" key="5">
    <source>
        <dbReference type="ARBA" id="ARBA00022505"/>
    </source>
</evidence>
<dbReference type="CDD" id="cd02791">
    <property type="entry name" value="MopB_CT_Nitrate-R-NapA-like"/>
    <property type="match status" value="1"/>
</dbReference>
<accession>A0ABW1W7U6</accession>
<dbReference type="EMBL" id="JBHSTZ010000014">
    <property type="protein sequence ID" value="MFC6380836.1"/>
    <property type="molecule type" value="Genomic_DNA"/>
</dbReference>
<dbReference type="SMART" id="SM00926">
    <property type="entry name" value="Molybdop_Fe4S4"/>
    <property type="match status" value="1"/>
</dbReference>
<evidence type="ECO:0000256" key="11">
    <source>
        <dbReference type="SAM" id="MobiDB-lite"/>
    </source>
</evidence>
<feature type="domain" description="4Fe-4S Mo/W bis-MGD-type" evidence="12">
    <location>
        <begin position="59"/>
        <end position="115"/>
    </location>
</feature>
<gene>
    <name evidence="13" type="ORF">ACFP58_05025</name>
</gene>
<dbReference type="InterPro" id="IPR006963">
    <property type="entry name" value="Mopterin_OxRdtase_4Fe-4S_dom"/>
</dbReference>
<keyword evidence="7" id="KW-0560">Oxidoreductase</keyword>
<keyword evidence="8" id="KW-0408">Iron</keyword>
<dbReference type="Pfam" id="PF04324">
    <property type="entry name" value="Fer2_BFD"/>
    <property type="match status" value="1"/>
</dbReference>
<evidence type="ECO:0000256" key="8">
    <source>
        <dbReference type="ARBA" id="ARBA00023004"/>
    </source>
</evidence>
<dbReference type="SUPFAM" id="SSF50692">
    <property type="entry name" value="ADC-like"/>
    <property type="match status" value="1"/>
</dbReference>
<dbReference type="Gene3D" id="1.10.10.1100">
    <property type="entry name" value="BFD-like [2Fe-2S]-binding domain"/>
    <property type="match status" value="1"/>
</dbReference>
<keyword evidence="5" id="KW-0500">Molybdenum</keyword>
<dbReference type="CDD" id="cd02754">
    <property type="entry name" value="MopB_Nitrate-R-NapA-like"/>
    <property type="match status" value="1"/>
</dbReference>
<dbReference type="InterPro" id="IPR006657">
    <property type="entry name" value="MoPterin_dinucl-bd_dom"/>
</dbReference>
<dbReference type="SUPFAM" id="SSF53706">
    <property type="entry name" value="Formate dehydrogenase/DMSO reductase, domains 1-3"/>
    <property type="match status" value="1"/>
</dbReference>
<evidence type="ECO:0000313" key="13">
    <source>
        <dbReference type="EMBL" id="MFC6380836.1"/>
    </source>
</evidence>
<comment type="cofactor">
    <cofactor evidence="2">
        <name>[4Fe-4S] cluster</name>
        <dbReference type="ChEBI" id="CHEBI:49883"/>
    </cofactor>
</comment>
<dbReference type="Proteomes" id="UP001596264">
    <property type="component" value="Unassembled WGS sequence"/>
</dbReference>
<dbReference type="Pfam" id="PF00384">
    <property type="entry name" value="Molybdopterin"/>
    <property type="match status" value="1"/>
</dbReference>
<keyword evidence="9" id="KW-0411">Iron-sulfur</keyword>
<dbReference type="InterPro" id="IPR050123">
    <property type="entry name" value="Prok_molybdopt-oxidoreductase"/>
</dbReference>
<dbReference type="InterPro" id="IPR041854">
    <property type="entry name" value="BFD-like_2Fe2S-bd_dom_sf"/>
</dbReference>
<dbReference type="Pfam" id="PF04879">
    <property type="entry name" value="Molybdop_Fe4S4"/>
    <property type="match status" value="1"/>
</dbReference>
<evidence type="ECO:0000256" key="6">
    <source>
        <dbReference type="ARBA" id="ARBA00022723"/>
    </source>
</evidence>
<dbReference type="Gene3D" id="2.20.25.90">
    <property type="entry name" value="ADC-like domains"/>
    <property type="match status" value="1"/>
</dbReference>
<dbReference type="InterPro" id="IPR009010">
    <property type="entry name" value="Asp_de-COase-like_dom_sf"/>
</dbReference>
<evidence type="ECO:0000256" key="4">
    <source>
        <dbReference type="ARBA" id="ARBA00022485"/>
    </source>
</evidence>
<reference evidence="14" key="1">
    <citation type="journal article" date="2019" name="Int. J. Syst. Evol. Microbiol.">
        <title>The Global Catalogue of Microorganisms (GCM) 10K type strain sequencing project: providing services to taxonomists for standard genome sequencing and annotation.</title>
        <authorList>
            <consortium name="The Broad Institute Genomics Platform"/>
            <consortium name="The Broad Institute Genome Sequencing Center for Infectious Disease"/>
            <person name="Wu L."/>
            <person name="Ma J."/>
        </authorList>
    </citation>
    <scope>NUCLEOTIDE SEQUENCE [LARGE SCALE GENOMIC DNA]</scope>
    <source>
        <strain evidence="14">CCM 2050</strain>
    </source>
</reference>
<sequence length="1183" mass="128394">MNEDIIDKTPNISKNAQADMLDRVPEHSQSTTGQIIATHSINDTKNVTQVPPIDAENTIKTIRTTCPYCGVGCGVLASVDMVGKVSVKGDPEHPANFGKLCSKGSALAQTLGTERRLTQPYYQNKLASMQQQHAMLSNMPLDTASSSSAINVSATKPLIENTDWDTVLGDIAGRLNDTIEKHGRDSIMFYVSGQLLTEDYYVANKFIKGFIGNNNIDSNSRLCMSSAVAGHKRAFGADLVPGNYEDLEACDLLVLVGSNMAWCHPILFGRFLAAKKADPSKKLIVIDPRRTDSCEFADLHLPISAGTDTHLYNGLLHYLEQQGCQDDDYVNQSLGVADAVDAAKTWTIDKVASACQVPIDSIRQFYELIATTDKTVTAFSMGVNQSKSGTDKVNAIINTHLFTGRVGKVGASPFSLTGQPNAMGGREVGALANLLAAHLDLGNADHRQLVADFWESPQAIASEVGVKACDAADAILEGRIKAIWIMATNPVVSLPEADRFRQALAQCDLVIVSDCSVDSDTVQCADIVLPAQGWGEKSGTVTNSERRISRQRTLMPAVGVAKPDWWILSQVATRMGLTGFDYQDPSEIFNEHVALTAYRNDGHENNPIVSLKNQPRFLNLSNDLPDFAADIKAITEVAHNSQPISQINQTTQPSALSVEEYDAMLPFQWGGKRISMINTADDSVGRLSKQTVSCTKAQLIAITPSDDASLPNLHRHKRKYSGQYHSDNQQPSNQYAQPTSQADDDELLALNQPTIDLRLITGRLRDQWHTMTRTGLAPQLNQHQSVPTLTVHPEDAQQLGLATNDFVQLHRRYNDGAIADSDPNHSTVSTALASDVPVSQVLAQVTISDTMRVGDAFMPMHWSNAFASFSRMGTLIPTVVDPHSGQPELKNSAIRITAVPMQAFGKILVHPDWQDAVIVQLRAILADFDAQRVKETLFEKETDTNLNQPASSQLPALTWNLSHQTNSVLFNLASPIASVIDTLSAPEFWQQFAASMQTSLHASSKPSSGLLSTPSSKPPSQTGDINTAFTINKQQDQLRLIVTQSGYDTAADNNATDVITPDTNGSKVPSERLIMAVYVAPTLPQLPSVHWLDSCFTDTSQIPDNQRYKWLLAGRPASGYIDPGTLICSCMAVGKNIIINAITKHDCTSAIAVGKQCRAGTNCGSCVGQINELIAEYAPLAQA</sequence>
<dbReference type="Gene3D" id="2.40.40.20">
    <property type="match status" value="1"/>
</dbReference>
<dbReference type="InterPro" id="IPR041957">
    <property type="entry name" value="CT_Nitrate-R-NapA-like"/>
</dbReference>
<evidence type="ECO:0000256" key="10">
    <source>
        <dbReference type="ARBA" id="ARBA00023063"/>
    </source>
</evidence>
<feature type="compositionally biased region" description="Polar residues" evidence="11">
    <location>
        <begin position="723"/>
        <end position="741"/>
    </location>
</feature>
<protein>
    <submittedName>
        <fullName evidence="13">Molybdopterin-dependent oxidoreductase</fullName>
    </submittedName>
</protein>
<evidence type="ECO:0000256" key="9">
    <source>
        <dbReference type="ARBA" id="ARBA00023014"/>
    </source>
</evidence>
<evidence type="ECO:0000313" key="14">
    <source>
        <dbReference type="Proteomes" id="UP001596264"/>
    </source>
</evidence>
<dbReference type="Gene3D" id="3.40.228.10">
    <property type="entry name" value="Dimethylsulfoxide Reductase, domain 2"/>
    <property type="match status" value="1"/>
</dbReference>
<organism evidence="13 14">
    <name type="scientific">Psychrobacter glacincola</name>
    <dbReference type="NCBI Taxonomy" id="56810"/>
    <lineage>
        <taxon>Bacteria</taxon>
        <taxon>Pseudomonadati</taxon>
        <taxon>Pseudomonadota</taxon>
        <taxon>Gammaproteobacteria</taxon>
        <taxon>Moraxellales</taxon>
        <taxon>Moraxellaceae</taxon>
        <taxon>Psychrobacter</taxon>
    </lineage>
</organism>
<evidence type="ECO:0000256" key="7">
    <source>
        <dbReference type="ARBA" id="ARBA00023002"/>
    </source>
</evidence>
<evidence type="ECO:0000256" key="2">
    <source>
        <dbReference type="ARBA" id="ARBA00001966"/>
    </source>
</evidence>
<evidence type="ECO:0000256" key="1">
    <source>
        <dbReference type="ARBA" id="ARBA00001942"/>
    </source>
</evidence>
<dbReference type="Pfam" id="PF01568">
    <property type="entry name" value="Molydop_binding"/>
    <property type="match status" value="1"/>
</dbReference>
<evidence type="ECO:0000256" key="3">
    <source>
        <dbReference type="ARBA" id="ARBA00008747"/>
    </source>
</evidence>
<evidence type="ECO:0000259" key="12">
    <source>
        <dbReference type="PROSITE" id="PS51669"/>
    </source>
</evidence>
<feature type="region of interest" description="Disordered" evidence="11">
    <location>
        <begin position="1003"/>
        <end position="1024"/>
    </location>
</feature>
<dbReference type="PROSITE" id="PS51669">
    <property type="entry name" value="4FE4S_MOW_BIS_MGD"/>
    <property type="match status" value="1"/>
</dbReference>
<name>A0ABW1W7U6_9GAMM</name>
<comment type="cofactor">
    <cofactor evidence="1">
        <name>Mo-bis(molybdopterin guanine dinucleotide)</name>
        <dbReference type="ChEBI" id="CHEBI:60539"/>
    </cofactor>
</comment>
<dbReference type="PANTHER" id="PTHR43105:SF9">
    <property type="entry name" value="NADPH-FE(3+) OXIDOREDUCTASE SUBUNIT ALPHA"/>
    <property type="match status" value="1"/>
</dbReference>
<comment type="similarity">
    <text evidence="3">Belongs to the prokaryotic molybdopterin-containing oxidoreductase family. NasA/NapA/NarB subfamily.</text>
</comment>
<keyword evidence="4" id="KW-0004">4Fe-4S</keyword>
<dbReference type="RefSeq" id="WP_201561180.1">
    <property type="nucleotide sequence ID" value="NZ_CAJGZK010000001.1"/>
</dbReference>
<dbReference type="InterPro" id="IPR006656">
    <property type="entry name" value="Mopterin_OxRdtase"/>
</dbReference>